<evidence type="ECO:0000313" key="1">
    <source>
        <dbReference type="EMBL" id="ABL72092.1"/>
    </source>
</evidence>
<protein>
    <recommendedName>
        <fullName evidence="3">Tetracyclin repressor-like C-terminal domain-containing protein</fullName>
    </recommendedName>
</protein>
<sequence>MEGRGNIYQSVIFAAQKHLEETGRLPSDPGELARYVEANEDEISSMFSSTEELHEGLVYHAVTLLNDALRQGVIAANTSDPIEQMHSIAHSYLDWAESNPTLFRFLVDGLNGPIRPGGTLHRYASSMRDLYHRKLTEAQRLGILSEDTDIDISTMMLHCLVKGGNMMFLTRSTDPWFDGDTRSTRELAERIFAKFMDNLVRANTPTAKEKA</sequence>
<dbReference type="STRING" id="318586.Pden_4026"/>
<dbReference type="EMBL" id="CP000490">
    <property type="protein sequence ID" value="ABL72092.1"/>
    <property type="molecule type" value="Genomic_DNA"/>
</dbReference>
<dbReference type="AlphaFoldDB" id="A1B998"/>
<accession>A1B998</accession>
<proteinExistence type="predicted"/>
<dbReference type="InterPro" id="IPR036271">
    <property type="entry name" value="Tet_transcr_reg_TetR-rel_C_sf"/>
</dbReference>
<dbReference type="HOGENOM" id="CLU_1330875_0_0_5"/>
<evidence type="ECO:0008006" key="3">
    <source>
        <dbReference type="Google" id="ProtNLM"/>
    </source>
</evidence>
<reference evidence="2" key="1">
    <citation type="submission" date="2006-12" db="EMBL/GenBank/DDBJ databases">
        <title>Complete sequence of chromosome 2 of Paracoccus denitrificans PD1222.</title>
        <authorList>
            <person name="Copeland A."/>
            <person name="Lucas S."/>
            <person name="Lapidus A."/>
            <person name="Barry K."/>
            <person name="Detter J.C."/>
            <person name="Glavina del Rio T."/>
            <person name="Hammon N."/>
            <person name="Israni S."/>
            <person name="Dalin E."/>
            <person name="Tice H."/>
            <person name="Pitluck S."/>
            <person name="Munk A.C."/>
            <person name="Brettin T."/>
            <person name="Bruce D."/>
            <person name="Han C."/>
            <person name="Tapia R."/>
            <person name="Gilna P."/>
            <person name="Schmutz J."/>
            <person name="Larimer F."/>
            <person name="Land M."/>
            <person name="Hauser L."/>
            <person name="Kyrpides N."/>
            <person name="Lykidis A."/>
            <person name="Spiro S."/>
            <person name="Richardson D.J."/>
            <person name="Moir J.W.B."/>
            <person name="Ferguson S.J."/>
            <person name="van Spanning R.J.M."/>
            <person name="Richardson P."/>
        </authorList>
    </citation>
    <scope>NUCLEOTIDE SEQUENCE [LARGE SCALE GENOMIC DNA]</scope>
    <source>
        <strain evidence="2">Pd 1222</strain>
    </source>
</reference>
<dbReference type="eggNOG" id="ENOG5031301">
    <property type="taxonomic scope" value="Bacteria"/>
</dbReference>
<dbReference type="SUPFAM" id="SSF48498">
    <property type="entry name" value="Tetracyclin repressor-like, C-terminal domain"/>
    <property type="match status" value="1"/>
</dbReference>
<dbReference type="OrthoDB" id="7056813at2"/>
<gene>
    <name evidence="1" type="ordered locus">Pden_4026</name>
</gene>
<dbReference type="Gene3D" id="1.10.357.10">
    <property type="entry name" value="Tetracycline Repressor, domain 2"/>
    <property type="match status" value="1"/>
</dbReference>
<evidence type="ECO:0000313" key="2">
    <source>
        <dbReference type="Proteomes" id="UP000000361"/>
    </source>
</evidence>
<dbReference type="Proteomes" id="UP000000361">
    <property type="component" value="Chromosome 2"/>
</dbReference>
<name>A1B998_PARDP</name>
<organism evidence="1 2">
    <name type="scientific">Paracoccus denitrificans (strain Pd 1222)</name>
    <dbReference type="NCBI Taxonomy" id="318586"/>
    <lineage>
        <taxon>Bacteria</taxon>
        <taxon>Pseudomonadati</taxon>
        <taxon>Pseudomonadota</taxon>
        <taxon>Alphaproteobacteria</taxon>
        <taxon>Rhodobacterales</taxon>
        <taxon>Paracoccaceae</taxon>
        <taxon>Paracoccus</taxon>
    </lineage>
</organism>
<dbReference type="KEGG" id="pde:Pden_4026"/>
<keyword evidence="2" id="KW-1185">Reference proteome</keyword>
<dbReference type="EnsemblBacteria" id="ABL72092">
    <property type="protein sequence ID" value="ABL72092"/>
    <property type="gene ID" value="Pden_4026"/>
</dbReference>